<dbReference type="FunFam" id="2.130.10.10:FF:000683">
    <property type="entry name" value="WD-40 repeat protein family"/>
    <property type="match status" value="1"/>
</dbReference>
<comment type="caution">
    <text evidence="5">The sequence shown here is derived from an EMBL/GenBank/DDBJ whole genome shotgun (WGS) entry which is preliminary data.</text>
</comment>
<dbReference type="PANTHER" id="PTHR22652:SF0">
    <property type="entry name" value="NUCLEOPORIN NUP43"/>
    <property type="match status" value="1"/>
</dbReference>
<dbReference type="InterPro" id="IPR015943">
    <property type="entry name" value="WD40/YVTN_repeat-like_dom_sf"/>
</dbReference>
<dbReference type="SMART" id="SM00320">
    <property type="entry name" value="WD40"/>
    <property type="match status" value="3"/>
</dbReference>
<evidence type="ECO:0000256" key="2">
    <source>
        <dbReference type="ARBA" id="ARBA00022574"/>
    </source>
</evidence>
<keyword evidence="4" id="KW-0539">Nucleus</keyword>
<dbReference type="GO" id="GO:0031080">
    <property type="term" value="C:nuclear pore outer ring"/>
    <property type="evidence" value="ECO:0007669"/>
    <property type="project" value="TreeGrafter"/>
</dbReference>
<keyword evidence="3" id="KW-0677">Repeat</keyword>
<dbReference type="STRING" id="337451.A0A3S3M937"/>
<evidence type="ECO:0000256" key="4">
    <source>
        <dbReference type="ARBA" id="ARBA00023242"/>
    </source>
</evidence>
<dbReference type="OrthoDB" id="9890280at2759"/>
<protein>
    <submittedName>
        <fullName evidence="5">Nuclear pore complex protein NUP43</fullName>
    </submittedName>
</protein>
<dbReference type="Proteomes" id="UP000283530">
    <property type="component" value="Unassembled WGS sequence"/>
</dbReference>
<organism evidence="5 6">
    <name type="scientific">Cinnamomum micranthum f. kanehirae</name>
    <dbReference type="NCBI Taxonomy" id="337451"/>
    <lineage>
        <taxon>Eukaryota</taxon>
        <taxon>Viridiplantae</taxon>
        <taxon>Streptophyta</taxon>
        <taxon>Embryophyta</taxon>
        <taxon>Tracheophyta</taxon>
        <taxon>Spermatophyta</taxon>
        <taxon>Magnoliopsida</taxon>
        <taxon>Magnoliidae</taxon>
        <taxon>Laurales</taxon>
        <taxon>Lauraceae</taxon>
        <taxon>Cinnamomum</taxon>
    </lineage>
</organism>
<evidence type="ECO:0000256" key="1">
    <source>
        <dbReference type="ARBA" id="ARBA00004123"/>
    </source>
</evidence>
<comment type="subcellular location">
    <subcellularLocation>
        <location evidence="1">Nucleus</location>
    </subcellularLocation>
</comment>
<dbReference type="SUPFAM" id="SSF50978">
    <property type="entry name" value="WD40 repeat-like"/>
    <property type="match status" value="1"/>
</dbReference>
<dbReference type="InterPro" id="IPR036322">
    <property type="entry name" value="WD40_repeat_dom_sf"/>
</dbReference>
<keyword evidence="6" id="KW-1185">Reference proteome</keyword>
<dbReference type="InterPro" id="IPR001680">
    <property type="entry name" value="WD40_rpt"/>
</dbReference>
<accession>A0A3S3M937</accession>
<dbReference type="PANTHER" id="PTHR22652">
    <property type="entry name" value="NUCLEOPORIN NUP43"/>
    <property type="match status" value="1"/>
</dbReference>
<dbReference type="EMBL" id="QPKB01000002">
    <property type="protein sequence ID" value="RWR75409.1"/>
    <property type="molecule type" value="Genomic_DNA"/>
</dbReference>
<evidence type="ECO:0000256" key="3">
    <source>
        <dbReference type="ARBA" id="ARBA00022737"/>
    </source>
</evidence>
<gene>
    <name evidence="5" type="ORF">CKAN_00378700</name>
</gene>
<evidence type="ECO:0000313" key="6">
    <source>
        <dbReference type="Proteomes" id="UP000283530"/>
    </source>
</evidence>
<evidence type="ECO:0000313" key="5">
    <source>
        <dbReference type="EMBL" id="RWR75409.1"/>
    </source>
</evidence>
<reference evidence="5 6" key="1">
    <citation type="journal article" date="2019" name="Nat. Plants">
        <title>Stout camphor tree genome fills gaps in understanding of flowering plant genome evolution.</title>
        <authorList>
            <person name="Chaw S.M."/>
            <person name="Liu Y.C."/>
            <person name="Wu Y.W."/>
            <person name="Wang H.Y."/>
            <person name="Lin C.I."/>
            <person name="Wu C.S."/>
            <person name="Ke H.M."/>
            <person name="Chang L.Y."/>
            <person name="Hsu C.Y."/>
            <person name="Yang H.T."/>
            <person name="Sudianto E."/>
            <person name="Hsu M.H."/>
            <person name="Wu K.P."/>
            <person name="Wang L.N."/>
            <person name="Leebens-Mack J.H."/>
            <person name="Tsai I.J."/>
        </authorList>
    </citation>
    <scope>NUCLEOTIDE SEQUENCE [LARGE SCALE GENOMIC DNA]</scope>
    <source>
        <strain evidence="6">cv. Chaw 1501</strain>
        <tissue evidence="5">Young leaves</tissue>
    </source>
</reference>
<name>A0A3S3M937_9MAGN</name>
<keyword evidence="2" id="KW-0853">WD repeat</keyword>
<proteinExistence type="predicted"/>
<dbReference type="Gene3D" id="2.130.10.10">
    <property type="entry name" value="YVTN repeat-like/Quinoprotein amine dehydrogenase"/>
    <property type="match status" value="1"/>
</dbReference>
<dbReference type="AlphaFoldDB" id="A0A3S3M937"/>
<sequence length="350" mass="37802">MAEADIQIHKFPQSKSINAVRFLPPLSAFDRPIVAAVHDPDSDVFSVAIHALEPQNPPNLHLQSSWPTPSRISSLRVSQTPQKPLIAASTLGGTLHILSAHPVEASIDMEVSIADRSFHSGPISGIDLQGSGRELVSVGEDGRVNLVRVGEAELSSNRVFDSRGLVSYKAARWASPSEFATGGLGFSLQWWDQRKPGGPVSQLKGDWAQGSKSGMVHSIDIHPSRKHVCMAGGSSGTVFAWDLRWQQQPVLLSGAGLDETIQPLSVSEVWEVQYDSYIQSSNPVSAASVKILPVMVCLEDGILAVLKQGEEPLELLAEPCAINCFDIDQQNPSDVICGLEWEAIAILKRP</sequence>